<dbReference type="FunFam" id="2.30.29.30:FF:000111">
    <property type="entry name" value="anillin isoform X1"/>
    <property type="match status" value="1"/>
</dbReference>
<dbReference type="SMART" id="SM00233">
    <property type="entry name" value="PH"/>
    <property type="match status" value="1"/>
</dbReference>
<dbReference type="GO" id="GO:0032059">
    <property type="term" value="C:bleb"/>
    <property type="evidence" value="ECO:0007669"/>
    <property type="project" value="UniProtKB-SubCell"/>
</dbReference>
<feature type="compositionally biased region" description="Basic and acidic residues" evidence="5">
    <location>
        <begin position="20"/>
        <end position="29"/>
    </location>
</feature>
<dbReference type="PANTHER" id="PTHR21538:SF23">
    <property type="entry name" value="ANILLIN"/>
    <property type="match status" value="1"/>
</dbReference>
<feature type="region of interest" description="Disordered" evidence="5">
    <location>
        <begin position="435"/>
        <end position="494"/>
    </location>
</feature>
<keyword evidence="1" id="KW-0175">Coiled coil</keyword>
<sequence>MPTEVDDFTQKLLERTMARREAMQQKMIEHSMPQARKRRPLEAQDNIETTNNDEVSMEVDNQGGGKLGTSQSPNKRSRMDDKHNENNPSSKTTGESSKVSDRMKRILNQRKQWEAADQGLDVDFTNVPSPVRNETGGFPDTDTKRQVDSGRRARLAALAEKVSNYEDDYSHHMCQPSPEKEKKVWKPGVGRKTPMSEAYQSAVLQPVQPTKEAAEVKEEKKVKQISNRVSLSIETLAQFATNTRDVKRVETPTKTNAPTKFSSNKITLSHANNAESPAMTSSHQVTPTTKSLQQRMIELQKNGCKAETSGVDKLMEERQRELDLLRGEDGTDVGQDETEVGQVGTGVGQDETEVGQVGTGVGQDETEVGQVGTGVGQGGLAEEQDSSDVEGVEEKDVVDAPYEDEEDEDSDEEGEGCMLEDEDLDEVETDLCETTTEDSLYMGGDSPVPGTQDDKALEVGGVESMKRNDHMTSEVIDTSVDETPATPDDVGDSMIDDLFEGVDYEEGPRTPSPFAPTLTRQKSKLEIKCELSVRKQTCNEAEDTHPVLRQPSRRFRPLARSTSSESVVSLGGEKKEDKFPVFTIDSYRTEKRKSISRKQTENKKVVRNESVQSVAPQKARTVKEKISSLMDEIQHQQRVIQQASAALNCCYDTNHGKGSITELEAEKVLLIASEKRLALLAEVQRLKSEAVTGSPDTTQPCQGNLIIKNLRLPLRTEYIFSMASKKDSGDIRSHYYFLLIRCGPTRILATHLASTHDSLSGDSLVFKDSFKLEELESDFDITIEVYSVTHRSRADGVPNQEKSKRKLSGILHKSLTPRKLRSRTHMTMTHTASPGGPNAIRISSFSLIGAVVVKLQDVESRKFTLQKVPFLSPISGQFVCEIESDFESSVEQRGFLTMFDDVGGLGAWHRRWCALTRGVLYSWTYPDDEKHKEALCKLEINKCISERIRTVERIMCARPNTFELRTMRPRRHGDKDNLITQDTGSVITTKHWLAADTKDERIAWIDSMNQALADVRAWDVNALKPLK</sequence>
<dbReference type="InterPro" id="IPR037840">
    <property type="entry name" value="PH_Anillin"/>
</dbReference>
<dbReference type="GeneID" id="100184096"/>
<protein>
    <recommendedName>
        <fullName evidence="4">Anillin</fullName>
    </recommendedName>
</protein>
<reference evidence="8" key="1">
    <citation type="journal article" date="2002" name="Science">
        <title>The draft genome of Ciona intestinalis: insights into chordate and vertebrate origins.</title>
        <authorList>
            <person name="Dehal P."/>
            <person name="Satou Y."/>
            <person name="Campbell R.K."/>
            <person name="Chapman J."/>
            <person name="Degnan B."/>
            <person name="De Tomaso A."/>
            <person name="Davidson B."/>
            <person name="Di Gregorio A."/>
            <person name="Gelpke M."/>
            <person name="Goodstein D.M."/>
            <person name="Harafuji N."/>
            <person name="Hastings K.E."/>
            <person name="Ho I."/>
            <person name="Hotta K."/>
            <person name="Huang W."/>
            <person name="Kawashima T."/>
            <person name="Lemaire P."/>
            <person name="Martinez D."/>
            <person name="Meinertzhagen I.A."/>
            <person name="Necula S."/>
            <person name="Nonaka M."/>
            <person name="Putnam N."/>
            <person name="Rash S."/>
            <person name="Saiga H."/>
            <person name="Satake M."/>
            <person name="Terry A."/>
            <person name="Yamada L."/>
            <person name="Wang H.G."/>
            <person name="Awazu S."/>
            <person name="Azumi K."/>
            <person name="Boore J."/>
            <person name="Branno M."/>
            <person name="Chin-Bow S."/>
            <person name="DeSantis R."/>
            <person name="Doyle S."/>
            <person name="Francino P."/>
            <person name="Keys D.N."/>
            <person name="Haga S."/>
            <person name="Hayashi H."/>
            <person name="Hino K."/>
            <person name="Imai K.S."/>
            <person name="Inaba K."/>
            <person name="Kano S."/>
            <person name="Kobayashi K."/>
            <person name="Kobayashi M."/>
            <person name="Lee B.I."/>
            <person name="Makabe K.W."/>
            <person name="Manohar C."/>
            <person name="Matassi G."/>
            <person name="Medina M."/>
            <person name="Mochizuki Y."/>
            <person name="Mount S."/>
            <person name="Morishita T."/>
            <person name="Miura S."/>
            <person name="Nakayama A."/>
            <person name="Nishizaka S."/>
            <person name="Nomoto H."/>
            <person name="Ohta F."/>
            <person name="Oishi K."/>
            <person name="Rigoutsos I."/>
            <person name="Sano M."/>
            <person name="Sasaki A."/>
            <person name="Sasakura Y."/>
            <person name="Shoguchi E."/>
            <person name="Shin-i T."/>
            <person name="Spagnuolo A."/>
            <person name="Stainier D."/>
            <person name="Suzuki M.M."/>
            <person name="Tassy O."/>
            <person name="Takatori N."/>
            <person name="Tokuoka M."/>
            <person name="Yagi K."/>
            <person name="Yoshizaki F."/>
            <person name="Wada S."/>
            <person name="Zhang C."/>
            <person name="Hyatt P.D."/>
            <person name="Larimer F."/>
            <person name="Detter C."/>
            <person name="Doggett N."/>
            <person name="Glavina T."/>
            <person name="Hawkins T."/>
            <person name="Richardson P."/>
            <person name="Lucas S."/>
            <person name="Kohara Y."/>
            <person name="Levine M."/>
            <person name="Satoh N."/>
            <person name="Rokhsar D.S."/>
        </authorList>
    </citation>
    <scope>NUCLEOTIDE SEQUENCE [LARGE SCALE GENOMIC DNA]</scope>
</reference>
<dbReference type="GO" id="GO:0000281">
    <property type="term" value="P:mitotic cytokinesis"/>
    <property type="evidence" value="ECO:0000318"/>
    <property type="project" value="GO_Central"/>
</dbReference>
<feature type="compositionally biased region" description="Acidic residues" evidence="5">
    <location>
        <begin position="401"/>
        <end position="423"/>
    </location>
</feature>
<dbReference type="InterPro" id="IPR012966">
    <property type="entry name" value="AHD"/>
</dbReference>
<dbReference type="CDD" id="cd01263">
    <property type="entry name" value="PH_anillin"/>
    <property type="match status" value="1"/>
</dbReference>
<dbReference type="RefSeq" id="XP_002126979.1">
    <property type="nucleotide sequence ID" value="XM_002126943.4"/>
</dbReference>
<evidence type="ECO:0000256" key="1">
    <source>
        <dbReference type="ARBA" id="ARBA00023054"/>
    </source>
</evidence>
<reference evidence="7" key="3">
    <citation type="submission" date="2025-09" db="UniProtKB">
        <authorList>
            <consortium name="Ensembl"/>
        </authorList>
    </citation>
    <scope>IDENTIFICATION</scope>
</reference>
<reference evidence="7" key="2">
    <citation type="submission" date="2025-08" db="UniProtKB">
        <authorList>
            <consortium name="Ensembl"/>
        </authorList>
    </citation>
    <scope>IDENTIFICATION</scope>
</reference>
<feature type="compositionally biased region" description="Basic and acidic residues" evidence="5">
    <location>
        <begin position="593"/>
        <end position="607"/>
    </location>
</feature>
<dbReference type="InterPro" id="IPR001849">
    <property type="entry name" value="PH_domain"/>
</dbReference>
<dbReference type="PROSITE" id="PS50003">
    <property type="entry name" value="PH_DOMAIN"/>
    <property type="match status" value="1"/>
</dbReference>
<dbReference type="FunCoup" id="F6WZ68">
    <property type="interactions" value="2"/>
</dbReference>
<dbReference type="InterPro" id="IPR011993">
    <property type="entry name" value="PH-like_dom_sf"/>
</dbReference>
<evidence type="ECO:0000256" key="3">
    <source>
        <dbReference type="ARBA" id="ARBA00057106"/>
    </source>
</evidence>
<feature type="region of interest" description="Disordered" evidence="5">
    <location>
        <begin position="325"/>
        <end position="423"/>
    </location>
</feature>
<dbReference type="InterPro" id="IPR051364">
    <property type="entry name" value="Cytokinesis/Rho-signaling"/>
</dbReference>
<feature type="compositionally biased region" description="Polar residues" evidence="5">
    <location>
        <begin position="86"/>
        <end position="97"/>
    </location>
</feature>
<comment type="function">
    <text evidence="3">Required for cytokinesis. Essential for the structural integrity of the cleavage furrow and for completion of cleavage furrow ingression. Plays a role in bleb assembly during metaphase and anaphase of mitosis. May play a significant role in podocyte cell migration.</text>
</comment>
<organism evidence="7 8">
    <name type="scientific">Ciona intestinalis</name>
    <name type="common">Transparent sea squirt</name>
    <name type="synonym">Ascidia intestinalis</name>
    <dbReference type="NCBI Taxonomy" id="7719"/>
    <lineage>
        <taxon>Eukaryota</taxon>
        <taxon>Metazoa</taxon>
        <taxon>Chordata</taxon>
        <taxon>Tunicata</taxon>
        <taxon>Ascidiacea</taxon>
        <taxon>Phlebobranchia</taxon>
        <taxon>Cionidae</taxon>
        <taxon>Ciona</taxon>
    </lineage>
</organism>
<name>F6WZ68_CIOIN</name>
<dbReference type="GO" id="GO:0000915">
    <property type="term" value="P:actomyosin contractile ring assembly"/>
    <property type="evidence" value="ECO:0000318"/>
    <property type="project" value="GO_Central"/>
</dbReference>
<keyword evidence="8" id="KW-1185">Reference proteome</keyword>
<dbReference type="Proteomes" id="UP000008144">
    <property type="component" value="Unassembled WGS sequence"/>
</dbReference>
<dbReference type="InterPro" id="IPR031970">
    <property type="entry name" value="Anillin_N"/>
</dbReference>
<dbReference type="AlphaFoldDB" id="F6WZ68"/>
<evidence type="ECO:0000313" key="7">
    <source>
        <dbReference type="Ensembl" id="ENSCINP00000005769.3"/>
    </source>
</evidence>
<gene>
    <name evidence="7" type="primary">LOC100184096</name>
</gene>
<dbReference type="SUPFAM" id="SSF50729">
    <property type="entry name" value="PH domain-like"/>
    <property type="match status" value="1"/>
</dbReference>
<feature type="region of interest" description="Disordered" evidence="5">
    <location>
        <begin position="20"/>
        <end position="101"/>
    </location>
</feature>
<dbReference type="GeneTree" id="ENSGT00390000008749"/>
<evidence type="ECO:0000256" key="5">
    <source>
        <dbReference type="SAM" id="MobiDB-lite"/>
    </source>
</evidence>
<dbReference type="GO" id="GO:0005826">
    <property type="term" value="C:actomyosin contractile ring"/>
    <property type="evidence" value="ECO:0000318"/>
    <property type="project" value="GO_Central"/>
</dbReference>
<dbReference type="PANTHER" id="PTHR21538">
    <property type="entry name" value="ANILLIN/RHOTEKIN RTKN"/>
    <property type="match status" value="1"/>
</dbReference>
<dbReference type="Pfam" id="PF16018">
    <property type="entry name" value="Anillin_N"/>
    <property type="match status" value="1"/>
</dbReference>
<dbReference type="Gene3D" id="2.30.29.30">
    <property type="entry name" value="Pleckstrin-homology domain (PH domain)/Phosphotyrosine-binding domain (PTB)"/>
    <property type="match status" value="1"/>
</dbReference>
<dbReference type="OrthoDB" id="5915976at2759"/>
<dbReference type="HOGENOM" id="CLU_009118_0_0_1"/>
<evidence type="ECO:0000256" key="2">
    <source>
        <dbReference type="ARBA" id="ARBA00043945"/>
    </source>
</evidence>
<proteinExistence type="predicted"/>
<dbReference type="GO" id="GO:0031106">
    <property type="term" value="P:septin ring organization"/>
    <property type="evidence" value="ECO:0000318"/>
    <property type="project" value="GO_Central"/>
</dbReference>
<dbReference type="STRING" id="7719.ENSCINP00000005769"/>
<evidence type="ECO:0000259" key="6">
    <source>
        <dbReference type="PROSITE" id="PS50003"/>
    </source>
</evidence>
<feature type="region of interest" description="Disordered" evidence="5">
    <location>
        <begin position="169"/>
        <end position="191"/>
    </location>
</feature>
<comment type="subcellular location">
    <subcellularLocation>
        <location evidence="2">Cell projection</location>
        <location evidence="2">Bleb</location>
    </subcellularLocation>
</comment>
<feature type="compositionally biased region" description="Acidic residues" evidence="5">
    <location>
        <begin position="330"/>
        <end position="339"/>
    </location>
</feature>
<evidence type="ECO:0000256" key="4">
    <source>
        <dbReference type="ARBA" id="ARBA00071355"/>
    </source>
</evidence>
<dbReference type="Pfam" id="PF00169">
    <property type="entry name" value="PH"/>
    <property type="match status" value="1"/>
</dbReference>
<dbReference type="KEGG" id="cin:100184096"/>
<feature type="region of interest" description="Disordered" evidence="5">
    <location>
        <begin position="117"/>
        <end position="149"/>
    </location>
</feature>
<evidence type="ECO:0000313" key="8">
    <source>
        <dbReference type="Proteomes" id="UP000008144"/>
    </source>
</evidence>
<accession>F6WZ68</accession>
<dbReference type="Ensembl" id="ENSCINT00000005769.3">
    <property type="protein sequence ID" value="ENSCINP00000005769.3"/>
    <property type="gene ID" value="ENSCING00000002822.3"/>
</dbReference>
<feature type="compositionally biased region" description="Acidic residues" evidence="5">
    <location>
        <begin position="382"/>
        <end position="391"/>
    </location>
</feature>
<feature type="domain" description="PH" evidence="6">
    <location>
        <begin position="889"/>
        <end position="1013"/>
    </location>
</feature>
<feature type="region of interest" description="Disordered" evidence="5">
    <location>
        <begin position="593"/>
        <end position="612"/>
    </location>
</feature>
<dbReference type="InParanoid" id="F6WZ68"/>
<accession>A0A1W2W9B0</accession>
<dbReference type="Pfam" id="PF08174">
    <property type="entry name" value="Anillin"/>
    <property type="match status" value="1"/>
</dbReference>